<proteinExistence type="predicted"/>
<protein>
    <submittedName>
        <fullName evidence="1">Uncharacterized protein</fullName>
    </submittedName>
</protein>
<name>A0A930DYW0_9FIRM</name>
<accession>A0A930DYW0</accession>
<gene>
    <name evidence="1" type="ORF">HXM94_01240</name>
</gene>
<comment type="caution">
    <text evidence="1">The sequence shown here is derived from an EMBL/GenBank/DDBJ whole genome shotgun (WGS) entry which is preliminary data.</text>
</comment>
<sequence>MIIKDKREQVNNSEKLIKKLNENLESKLFPKLLDRFQTFSIFISDSGEISVFDGMDFDRSVLEKLTSDKTVLLNNFYFEQFNGYSSQDWLLLKDYIVSDFLSFKLKNNSSEQKGFLKIKEKFDELKKILRRFGFYKSVLVDFEKTQTILLFNYSIWLINLISFQFEIEKESYTKKEKVLNYLKLKFFRSTLKLGFWGGDTFLNLEKNRYFDRFCIILK</sequence>
<dbReference type="AlphaFoldDB" id="A0A930DYW0"/>
<organism evidence="1 2">
    <name type="scientific">Parvimonas micra</name>
    <dbReference type="NCBI Taxonomy" id="33033"/>
    <lineage>
        <taxon>Bacteria</taxon>
        <taxon>Bacillati</taxon>
        <taxon>Bacillota</taxon>
        <taxon>Tissierellia</taxon>
        <taxon>Tissierellales</taxon>
        <taxon>Peptoniphilaceae</taxon>
        <taxon>Parvimonas</taxon>
    </lineage>
</organism>
<dbReference type="EMBL" id="JABZRE010000002">
    <property type="protein sequence ID" value="MBF1306401.1"/>
    <property type="molecule type" value="Genomic_DNA"/>
</dbReference>
<evidence type="ECO:0000313" key="1">
    <source>
        <dbReference type="EMBL" id="MBF1306401.1"/>
    </source>
</evidence>
<reference evidence="1" key="1">
    <citation type="submission" date="2020-04" db="EMBL/GenBank/DDBJ databases">
        <title>Deep metagenomics examines the oral microbiome during advanced dental caries in children, revealing novel taxa and co-occurrences with host molecules.</title>
        <authorList>
            <person name="Baker J.L."/>
            <person name="Morton J.T."/>
            <person name="Dinis M."/>
            <person name="Alvarez R."/>
            <person name="Tran N.C."/>
            <person name="Knight R."/>
            <person name="Edlund A."/>
        </authorList>
    </citation>
    <scope>NUCLEOTIDE SEQUENCE</scope>
    <source>
        <strain evidence="1">JCVI_23_bin.11</strain>
    </source>
</reference>
<dbReference type="RefSeq" id="WP_278476957.1">
    <property type="nucleotide sequence ID" value="NZ_JABZRE010000002.1"/>
</dbReference>
<dbReference type="Proteomes" id="UP000758611">
    <property type="component" value="Unassembled WGS sequence"/>
</dbReference>
<evidence type="ECO:0000313" key="2">
    <source>
        <dbReference type="Proteomes" id="UP000758611"/>
    </source>
</evidence>